<sequence length="240" mass="26397">VFLTQSPADFSSDQSSLQPPPPGNPRKRRSADDLSSQTKKILPTPPMGTSLSDAVQAAPTQGGSAREDIPADNILSIDNMAKTAVVTGSIFEPSLFFARDATIAALKSIVRCWAPRSGLIPTEDLKHWYKELSGDEIAALATLAWHFGMDEVGLSELCSFISSLPDADGLEKIWARNRFRQGWDFKTSAEFESMLLTVKENIKQRAFQHPAFAEIAAQSHGVQKVVESDLQKWLDDLHML</sequence>
<evidence type="ECO:0000313" key="2">
    <source>
        <dbReference type="EMBL" id="OJD09874.1"/>
    </source>
</evidence>
<keyword evidence="3" id="KW-1185">Reference proteome</keyword>
<dbReference type="OrthoDB" id="4182983at2759"/>
<gene>
    <name evidence="2" type="ORF">ACJ73_10040</name>
</gene>
<organism evidence="2 3">
    <name type="scientific">Blastomyces percursus</name>
    <dbReference type="NCBI Taxonomy" id="1658174"/>
    <lineage>
        <taxon>Eukaryota</taxon>
        <taxon>Fungi</taxon>
        <taxon>Dikarya</taxon>
        <taxon>Ascomycota</taxon>
        <taxon>Pezizomycotina</taxon>
        <taxon>Eurotiomycetes</taxon>
        <taxon>Eurotiomycetidae</taxon>
        <taxon>Onygenales</taxon>
        <taxon>Ajellomycetaceae</taxon>
        <taxon>Blastomyces</taxon>
    </lineage>
</organism>
<feature type="region of interest" description="Disordered" evidence="1">
    <location>
        <begin position="1"/>
        <end position="69"/>
    </location>
</feature>
<feature type="non-terminal residue" evidence="2">
    <location>
        <position position="1"/>
    </location>
</feature>
<dbReference type="EMBL" id="LGTZ01003287">
    <property type="protein sequence ID" value="OJD09874.1"/>
    <property type="molecule type" value="Genomic_DNA"/>
</dbReference>
<evidence type="ECO:0000313" key="3">
    <source>
        <dbReference type="Proteomes" id="UP000242791"/>
    </source>
</evidence>
<dbReference type="VEuPathDB" id="FungiDB:ACJ73_10040"/>
<evidence type="ECO:0000256" key="1">
    <source>
        <dbReference type="SAM" id="MobiDB-lite"/>
    </source>
</evidence>
<feature type="compositionally biased region" description="Polar residues" evidence="1">
    <location>
        <begin position="47"/>
        <end position="63"/>
    </location>
</feature>
<comment type="caution">
    <text evidence="2">The sequence shown here is derived from an EMBL/GenBank/DDBJ whole genome shotgun (WGS) entry which is preliminary data.</text>
</comment>
<accession>A0A1J9P213</accession>
<dbReference type="Proteomes" id="UP000242791">
    <property type="component" value="Unassembled WGS sequence"/>
</dbReference>
<proteinExistence type="predicted"/>
<dbReference type="AlphaFoldDB" id="A0A1J9P213"/>
<reference evidence="2 3" key="1">
    <citation type="submission" date="2015-08" db="EMBL/GenBank/DDBJ databases">
        <title>Emmonsia species relationships and genome sequence.</title>
        <authorList>
            <person name="Cuomo C.A."/>
            <person name="Schwartz I.S."/>
            <person name="Kenyon C."/>
            <person name="De Hoog G.S."/>
            <person name="Govender N.P."/>
            <person name="Botha A."/>
            <person name="Moreno L."/>
            <person name="De Vries M."/>
            <person name="Munoz J.F."/>
            <person name="Stielow J.B."/>
        </authorList>
    </citation>
    <scope>NUCLEOTIDE SEQUENCE [LARGE SCALE GENOMIC DNA]</scope>
    <source>
        <strain evidence="2 3">EI222</strain>
    </source>
</reference>
<protein>
    <submittedName>
        <fullName evidence="2">Uncharacterized protein</fullName>
    </submittedName>
</protein>
<name>A0A1J9P213_9EURO</name>